<dbReference type="Proteomes" id="UP000036850">
    <property type="component" value="Unassembled WGS sequence"/>
</dbReference>
<dbReference type="InterPro" id="IPR020806">
    <property type="entry name" value="PKS_PP-bd"/>
</dbReference>
<keyword evidence="3" id="KW-0596">Phosphopantetheine</keyword>
<dbReference type="SMART" id="SM00823">
    <property type="entry name" value="PKS_PP"/>
    <property type="match status" value="1"/>
</dbReference>
<dbReference type="Gene3D" id="3.40.366.10">
    <property type="entry name" value="Malonyl-Coenzyme A Acyl Carrier Protein, domain 2"/>
    <property type="match status" value="1"/>
</dbReference>
<organism evidence="9 10">
    <name type="scientific">Pseudoalteromonas rubra</name>
    <dbReference type="NCBI Taxonomy" id="43658"/>
    <lineage>
        <taxon>Bacteria</taxon>
        <taxon>Pseudomonadati</taxon>
        <taxon>Pseudomonadota</taxon>
        <taxon>Gammaproteobacteria</taxon>
        <taxon>Alteromonadales</taxon>
        <taxon>Pseudoalteromonadaceae</taxon>
        <taxon>Pseudoalteromonas</taxon>
    </lineage>
</organism>
<evidence type="ECO:0000256" key="3">
    <source>
        <dbReference type="ARBA" id="ARBA00022450"/>
    </source>
</evidence>
<dbReference type="SMART" id="SM00825">
    <property type="entry name" value="PKS_KS"/>
    <property type="match status" value="1"/>
</dbReference>
<dbReference type="CDD" id="cd08953">
    <property type="entry name" value="KR_2_SDR_x"/>
    <property type="match status" value="1"/>
</dbReference>
<evidence type="ECO:0000313" key="9">
    <source>
        <dbReference type="EMBL" id="KNC65197.1"/>
    </source>
</evidence>
<gene>
    <name evidence="9" type="ORF">AC626_24645</name>
</gene>
<accession>A0A0L0EL76</accession>
<feature type="compositionally biased region" description="Basic and acidic residues" evidence="6">
    <location>
        <begin position="1355"/>
        <end position="1369"/>
    </location>
</feature>
<evidence type="ECO:0000256" key="2">
    <source>
        <dbReference type="ARBA" id="ARBA00006484"/>
    </source>
</evidence>
<feature type="domain" description="Ketosynthase family 3 (KS3)" evidence="8">
    <location>
        <begin position="1"/>
        <end position="308"/>
    </location>
</feature>
<dbReference type="GO" id="GO:0004315">
    <property type="term" value="F:3-oxoacyl-[acyl-carrier-protein] synthase activity"/>
    <property type="evidence" value="ECO:0007669"/>
    <property type="project" value="InterPro"/>
</dbReference>
<dbReference type="InterPro" id="IPR057326">
    <property type="entry name" value="KR_dom"/>
</dbReference>
<dbReference type="Gene3D" id="3.30.70.250">
    <property type="entry name" value="Malonyl-CoA ACP transacylase, ACP-binding"/>
    <property type="match status" value="1"/>
</dbReference>
<dbReference type="InterPro" id="IPR036736">
    <property type="entry name" value="ACP-like_sf"/>
</dbReference>
<dbReference type="SMART" id="SM00822">
    <property type="entry name" value="PKS_KR"/>
    <property type="match status" value="1"/>
</dbReference>
<dbReference type="InterPro" id="IPR016039">
    <property type="entry name" value="Thiolase-like"/>
</dbReference>
<dbReference type="PROSITE" id="PS00606">
    <property type="entry name" value="KS3_1"/>
    <property type="match status" value="1"/>
</dbReference>
<keyword evidence="5" id="KW-0808">Transferase</keyword>
<dbReference type="Pfam" id="PF00109">
    <property type="entry name" value="ketoacyl-synt"/>
    <property type="match status" value="1"/>
</dbReference>
<dbReference type="GO" id="GO:0004312">
    <property type="term" value="F:fatty acid synthase activity"/>
    <property type="evidence" value="ECO:0007669"/>
    <property type="project" value="TreeGrafter"/>
</dbReference>
<name>A0A0L0EL76_9GAMM</name>
<dbReference type="Pfam" id="PF16197">
    <property type="entry name" value="KAsynt_C_assoc"/>
    <property type="match status" value="1"/>
</dbReference>
<dbReference type="GO" id="GO:0031177">
    <property type="term" value="F:phosphopantetheine binding"/>
    <property type="evidence" value="ECO:0007669"/>
    <property type="project" value="InterPro"/>
</dbReference>
<dbReference type="InterPro" id="IPR018201">
    <property type="entry name" value="Ketoacyl_synth_AS"/>
</dbReference>
<dbReference type="InterPro" id="IPR014030">
    <property type="entry name" value="Ketoacyl_synth_N"/>
</dbReference>
<dbReference type="InterPro" id="IPR014043">
    <property type="entry name" value="Acyl_transferase_dom"/>
</dbReference>
<dbReference type="InterPro" id="IPR020841">
    <property type="entry name" value="PKS_Beta-ketoAc_synthase_dom"/>
</dbReference>
<dbReference type="InterPro" id="IPR016035">
    <property type="entry name" value="Acyl_Trfase/lysoPLipase"/>
</dbReference>
<dbReference type="PANTHER" id="PTHR43775">
    <property type="entry name" value="FATTY ACID SYNTHASE"/>
    <property type="match status" value="1"/>
</dbReference>
<dbReference type="SUPFAM" id="SSF53901">
    <property type="entry name" value="Thiolase-like"/>
    <property type="match status" value="2"/>
</dbReference>
<evidence type="ECO:0000259" key="7">
    <source>
        <dbReference type="PROSITE" id="PS50075"/>
    </source>
</evidence>
<dbReference type="PROSITE" id="PS50075">
    <property type="entry name" value="CARRIER"/>
    <property type="match status" value="1"/>
</dbReference>
<dbReference type="Pfam" id="PF02801">
    <property type="entry name" value="Ketoacyl-synt_C"/>
    <property type="match status" value="1"/>
</dbReference>
<dbReference type="CDD" id="cd00833">
    <property type="entry name" value="PKS"/>
    <property type="match status" value="1"/>
</dbReference>
<dbReference type="PROSITE" id="PS52004">
    <property type="entry name" value="KS3_2"/>
    <property type="match status" value="1"/>
</dbReference>
<evidence type="ECO:0000259" key="8">
    <source>
        <dbReference type="PROSITE" id="PS52004"/>
    </source>
</evidence>
<dbReference type="UniPathway" id="UPA00094"/>
<feature type="non-terminal residue" evidence="9">
    <location>
        <position position="1"/>
    </location>
</feature>
<dbReference type="InterPro" id="IPR009081">
    <property type="entry name" value="PP-bd_ACP"/>
</dbReference>
<protein>
    <submittedName>
        <fullName evidence="9">Uncharacterized protein</fullName>
    </submittedName>
</protein>
<dbReference type="SUPFAM" id="SSF51735">
    <property type="entry name" value="NAD(P)-binding Rossmann-fold domains"/>
    <property type="match status" value="2"/>
</dbReference>
<comment type="similarity">
    <text evidence="2">Belongs to the short-chain dehydrogenases/reductases (SDR) family.</text>
</comment>
<keyword evidence="4" id="KW-0597">Phosphoprotein</keyword>
<dbReference type="SMART" id="SM00827">
    <property type="entry name" value="PKS_AT"/>
    <property type="match status" value="1"/>
</dbReference>
<dbReference type="SUPFAM" id="SSF52151">
    <property type="entry name" value="FabD/lysophospholipase-like"/>
    <property type="match status" value="1"/>
</dbReference>
<dbReference type="GO" id="GO:0006633">
    <property type="term" value="P:fatty acid biosynthetic process"/>
    <property type="evidence" value="ECO:0007669"/>
    <property type="project" value="UniProtKB-UniPathway"/>
</dbReference>
<dbReference type="SUPFAM" id="SSF55048">
    <property type="entry name" value="Probable ACP-binding domain of malonyl-CoA ACP transacylase"/>
    <property type="match status" value="1"/>
</dbReference>
<dbReference type="Gene3D" id="3.30.70.3290">
    <property type="match status" value="1"/>
</dbReference>
<dbReference type="InterPro" id="IPR050091">
    <property type="entry name" value="PKS_NRPS_Biosynth_Enz"/>
</dbReference>
<dbReference type="InterPro" id="IPR014031">
    <property type="entry name" value="Ketoacyl_synth_C"/>
</dbReference>
<evidence type="ECO:0000256" key="4">
    <source>
        <dbReference type="ARBA" id="ARBA00022553"/>
    </source>
</evidence>
<comment type="pathway">
    <text evidence="1">Lipid metabolism; fatty acid biosynthesis.</text>
</comment>
<evidence type="ECO:0000256" key="5">
    <source>
        <dbReference type="ARBA" id="ARBA00022679"/>
    </source>
</evidence>
<reference evidence="10" key="1">
    <citation type="submission" date="2015-07" db="EMBL/GenBank/DDBJ databases">
        <title>Draft genome sequence of a Pseudoalteromonas rubra strain, OCN096, isolated from Kaneohe Bay, Oahu, Hawaii.</title>
        <authorList>
            <person name="Beurmann S."/>
            <person name="Ushijima B."/>
            <person name="Belcaid M."/>
            <person name="Callahan S.M."/>
            <person name="Aeby G.S."/>
        </authorList>
    </citation>
    <scope>NUCLEOTIDE SEQUENCE [LARGE SCALE GENOMIC DNA]</scope>
    <source>
        <strain evidence="10">OCN096</strain>
    </source>
</reference>
<dbReference type="Gene3D" id="3.40.50.720">
    <property type="entry name" value="NAD(P)-binding Rossmann-like Domain"/>
    <property type="match status" value="1"/>
</dbReference>
<dbReference type="PATRIC" id="fig|43658.6.peg.3575"/>
<evidence type="ECO:0000256" key="6">
    <source>
        <dbReference type="SAM" id="MobiDB-lite"/>
    </source>
</evidence>
<dbReference type="Gene3D" id="1.10.1200.10">
    <property type="entry name" value="ACP-like"/>
    <property type="match status" value="1"/>
</dbReference>
<dbReference type="InterPro" id="IPR013968">
    <property type="entry name" value="PKS_KR"/>
</dbReference>
<feature type="compositionally biased region" description="Basic residues" evidence="6">
    <location>
        <begin position="1370"/>
        <end position="1384"/>
    </location>
</feature>
<dbReference type="InterPro" id="IPR001227">
    <property type="entry name" value="Ac_transferase_dom_sf"/>
</dbReference>
<dbReference type="InterPro" id="IPR016036">
    <property type="entry name" value="Malonyl_transacylase_ACP-bd"/>
</dbReference>
<evidence type="ECO:0000313" key="10">
    <source>
        <dbReference type="Proteomes" id="UP000036850"/>
    </source>
</evidence>
<dbReference type="PANTHER" id="PTHR43775:SF51">
    <property type="entry name" value="INACTIVE PHENOLPHTHIOCEROL SYNTHESIS POLYKETIDE SYNTHASE TYPE I PKS1-RELATED"/>
    <property type="match status" value="1"/>
</dbReference>
<dbReference type="Pfam" id="PF00698">
    <property type="entry name" value="Acyl_transf_1"/>
    <property type="match status" value="1"/>
</dbReference>
<dbReference type="SUPFAM" id="SSF47336">
    <property type="entry name" value="ACP-like"/>
    <property type="match status" value="1"/>
</dbReference>
<dbReference type="OrthoDB" id="9778690at2"/>
<sequence length="1384" mass="150312">VGMSQYLLHNLMNQPDILDYLGEGALEIGNFLSYASSRVAHRLNLTGPVMALDTACSSSLVAVHLACKSLLAYECDTALAGGVQLNLPQRSGYLYNEGAFHSADGHCYTFDARANGTVFCSGVGLVALKRLEDALDDGDNIIAMIKGSAINNDGSDKVGYTAPAAAGQAEVIAKAQAFAEVDAQSIGYIEAHGTATALGDLIEFSALTEAFSGVAQGSCVLGSVKPNIGHTETAAGVAGLIKAALMLQHQQLPPSANFVQPNPEIDFENSPFKINTSLQPWLPGAYPRRAGISSFGIGGSNAHVVLEEFNASPASEPQQDNAELRPQLLLLSAKNHSALDTLRTSTRLYLEERAVELADFSWSLQQGSPAYASRHFVVAKSQAEAVAQLSAPAATSTLSVELQNDLNPIFMFPGQGAQHLGMAAELYRHVAVFRNALDECAEHLLPWLEMDIRTVLYANDNEAQRLELLNSTAITQPVLFAVEYSMAQVWLALGIQPTCMIGHSLGEFVAACLAGVFDLPTALMLVSKRAKLMQACPRGEMLAVAASAQQAMALRAQLPADAVCDLAAINAPDSCVLSGDDAAISTLVQMCAQKHIKAQRLHTSHAFHSAMMTPCLREFEQIMSSVTLRAPTIPFISNLTQSEISAEQATDPQYWCRHLRETVNFAGGLSCILRDPNALLLEIGPGQQLSQLALRHSAIDAQRVVNSQVSKNQEIDSDSAFIQAVGRLWLANLPIDWDAFYSEQLFSDGQQPAKVALPDYPYQPQRYWVDPQGEQGQVSQTKRQSLDDWIYVPQWQRQALPLLQGEQKQAVLVVSDHSDLAAQLKLQLGDQGTLLSLPENPALATGMQPWRDYFRELEQLGAFPEQILYLATQIEQSPEPQLTDFYGLLFMAQALAEHSNLKTDLIAISRGVFEVCGEPVTAPHRAMLSGVTKVLGQEVSGLRCRHLDLSEESDVAKLAHQVLAECRVSDLASQVLDDVVALRQGHRWTRRYDPYPITQPNTASLPFKVGGAYLIAGGFGGLGSTIAHFLANEYQATLILTSRREMPVRSEWAAHLADPQSPWHSSMTQIQALQRAGSKVLTVCADLSEPASVQRAVAQVKADVGQIHGVIHAAGVAGSGIAQLKTPQQAEQVLAPKVTGAWHLLAQFAPDELEFFIFNSSLFALTGGIGQVDYSAANAALDALACYARQQGFNAYSVNWDGWQQVGMAAQLEGWDSDLGISPGEGIELLKRVLVSQQAQLAIATRDLDWLIANAVKPVNPEAPLTINERPDIDTEYQAPLDECEQSLSQIWQKYLGLKSVGVADNFFELGGNSLILSEVLTDINQSFNKQLTITDLFRFTSIRSLAEFINSQQDSHDSADELRQEAQRRKQQGKRKRKRRGGE</sequence>
<dbReference type="Pfam" id="PF00550">
    <property type="entry name" value="PP-binding"/>
    <property type="match status" value="1"/>
</dbReference>
<dbReference type="InterPro" id="IPR036291">
    <property type="entry name" value="NAD(P)-bd_dom_sf"/>
</dbReference>
<comment type="caution">
    <text evidence="9">The sequence shown here is derived from an EMBL/GenBank/DDBJ whole genome shotgun (WGS) entry which is preliminary data.</text>
</comment>
<dbReference type="Pfam" id="PF08659">
    <property type="entry name" value="KR"/>
    <property type="match status" value="1"/>
</dbReference>
<dbReference type="Gene3D" id="3.40.47.10">
    <property type="match status" value="1"/>
</dbReference>
<proteinExistence type="inferred from homology"/>
<feature type="region of interest" description="Disordered" evidence="6">
    <location>
        <begin position="1353"/>
        <end position="1384"/>
    </location>
</feature>
<dbReference type="EMBL" id="LFZX01000362">
    <property type="protein sequence ID" value="KNC65197.1"/>
    <property type="molecule type" value="Genomic_DNA"/>
</dbReference>
<feature type="domain" description="Carrier" evidence="7">
    <location>
        <begin position="1279"/>
        <end position="1354"/>
    </location>
</feature>
<evidence type="ECO:0000256" key="1">
    <source>
        <dbReference type="ARBA" id="ARBA00005194"/>
    </source>
</evidence>
<dbReference type="InterPro" id="IPR032821">
    <property type="entry name" value="PKS_assoc"/>
</dbReference>